<name>A0ABV1HZU1_9FIRM</name>
<protein>
    <submittedName>
        <fullName evidence="1">Uncharacterized protein</fullName>
    </submittedName>
</protein>
<organism evidence="1 2">
    <name type="scientific">Hominiventricola aquisgranensis</name>
    <dbReference type="NCBI Taxonomy" id="3133164"/>
    <lineage>
        <taxon>Bacteria</taxon>
        <taxon>Bacillati</taxon>
        <taxon>Bacillota</taxon>
        <taxon>Clostridia</taxon>
        <taxon>Lachnospirales</taxon>
        <taxon>Lachnospiraceae</taxon>
        <taxon>Hominiventricola</taxon>
    </lineage>
</organism>
<dbReference type="PROSITE" id="PS51257">
    <property type="entry name" value="PROKAR_LIPOPROTEIN"/>
    <property type="match status" value="1"/>
</dbReference>
<reference evidence="1 2" key="1">
    <citation type="submission" date="2024-03" db="EMBL/GenBank/DDBJ databases">
        <title>Human intestinal bacterial collection.</title>
        <authorList>
            <person name="Pauvert C."/>
            <person name="Hitch T.C.A."/>
            <person name="Clavel T."/>
        </authorList>
    </citation>
    <scope>NUCLEOTIDE SEQUENCE [LARGE SCALE GENOMIC DNA]</scope>
    <source>
        <strain evidence="1 2">CLA-AA-H78B</strain>
    </source>
</reference>
<dbReference type="RefSeq" id="WP_349143681.1">
    <property type="nucleotide sequence ID" value="NZ_JBBMFC010000003.1"/>
</dbReference>
<evidence type="ECO:0000313" key="2">
    <source>
        <dbReference type="Proteomes" id="UP001470288"/>
    </source>
</evidence>
<sequence length="405" mass="45604">MADNRKMIAAGVVLVGVLLAMTACARSETSFKFHPALGICDAEEELYEAKNPMQELDTEYGSATMEYVVWKDGFLYVKIVADYSSDADDWEQADQFLSVQDEEKSKLTSLSRYCNYDEEQKQLTIEQEYRSITPQGQYVLELFDQTATIHMTSVPEYNSLKEIGTPVTHNGRTWVFQGTLEDDETLKLHAWGTSDDIWQMGRPMKEPVTPEDVKKDGFIQWKQSGIEGSSSFEATVKVSEDTEYELKIPGVSLVADMGENGPIAEVPVPAVDGTEDVDVSFFVGKDTYHIGKVERRKKESQDDDGKNKVSTEVILYVEPENLEKDTELLSINASWGELKSQGDPTTFSLKGSTFPPAMYVDGELAELRQELTLTYSEAERVPEIVAVRIDKLGKVWNQEYHCKIK</sequence>
<comment type="caution">
    <text evidence="1">The sequence shown here is derived from an EMBL/GenBank/DDBJ whole genome shotgun (WGS) entry which is preliminary data.</text>
</comment>
<accession>A0ABV1HZU1</accession>
<evidence type="ECO:0000313" key="1">
    <source>
        <dbReference type="EMBL" id="MEQ2577675.1"/>
    </source>
</evidence>
<dbReference type="Proteomes" id="UP001470288">
    <property type="component" value="Unassembled WGS sequence"/>
</dbReference>
<proteinExistence type="predicted"/>
<keyword evidence="2" id="KW-1185">Reference proteome</keyword>
<dbReference type="EMBL" id="JBBMFC010000003">
    <property type="protein sequence ID" value="MEQ2577675.1"/>
    <property type="molecule type" value="Genomic_DNA"/>
</dbReference>
<gene>
    <name evidence="1" type="ORF">WMO62_02310</name>
</gene>